<dbReference type="GO" id="GO:0005886">
    <property type="term" value="C:plasma membrane"/>
    <property type="evidence" value="ECO:0007669"/>
    <property type="project" value="UniProtKB-SubCell"/>
</dbReference>
<evidence type="ECO:0000256" key="6">
    <source>
        <dbReference type="ARBA" id="ARBA00023136"/>
    </source>
</evidence>
<feature type="transmembrane region" description="Helical" evidence="7">
    <location>
        <begin position="287"/>
        <end position="311"/>
    </location>
</feature>
<name>A0A1I5G3R7_9FIRM</name>
<feature type="domain" description="Acyltransferase 3" evidence="8">
    <location>
        <begin position="12"/>
        <end position="302"/>
    </location>
</feature>
<protein>
    <submittedName>
        <fullName evidence="9">Fucose 4-O-acetylase</fullName>
    </submittedName>
</protein>
<dbReference type="Pfam" id="PF01757">
    <property type="entry name" value="Acyl_transf_3"/>
    <property type="match status" value="1"/>
</dbReference>
<evidence type="ECO:0000313" key="9">
    <source>
        <dbReference type="EMBL" id="SFO30539.1"/>
    </source>
</evidence>
<comment type="similarity">
    <text evidence="2">Belongs to the acyltransferase 3 family.</text>
</comment>
<feature type="transmembrane region" description="Helical" evidence="7">
    <location>
        <begin position="196"/>
        <end position="218"/>
    </location>
</feature>
<keyword evidence="3" id="KW-1003">Cell membrane</keyword>
<keyword evidence="5 7" id="KW-1133">Transmembrane helix</keyword>
<keyword evidence="6 7" id="KW-0472">Membrane</keyword>
<evidence type="ECO:0000256" key="1">
    <source>
        <dbReference type="ARBA" id="ARBA00004651"/>
    </source>
</evidence>
<gene>
    <name evidence="9" type="ORF">SAMN04489757_11739</name>
</gene>
<accession>A0A1I5G3R7</accession>
<feature type="transmembrane region" description="Helical" evidence="7">
    <location>
        <begin position="12"/>
        <end position="30"/>
    </location>
</feature>
<feature type="transmembrane region" description="Helical" evidence="7">
    <location>
        <begin position="141"/>
        <end position="159"/>
    </location>
</feature>
<dbReference type="PANTHER" id="PTHR40074">
    <property type="entry name" value="O-ACETYLTRANSFERASE WECH"/>
    <property type="match status" value="1"/>
</dbReference>
<feature type="transmembrane region" description="Helical" evidence="7">
    <location>
        <begin position="111"/>
        <end position="134"/>
    </location>
</feature>
<dbReference type="STRING" id="1527.SAMN04489757_11739"/>
<dbReference type="PANTHER" id="PTHR40074:SF2">
    <property type="entry name" value="O-ACETYLTRANSFERASE WECH"/>
    <property type="match status" value="1"/>
</dbReference>
<dbReference type="RefSeq" id="WP_091686907.1">
    <property type="nucleotide sequence ID" value="NZ_BAABFM010000001.1"/>
</dbReference>
<keyword evidence="10" id="KW-1185">Reference proteome</keyword>
<dbReference type="InterPro" id="IPR002656">
    <property type="entry name" value="Acyl_transf_3_dom"/>
</dbReference>
<reference evidence="9 10" key="1">
    <citation type="submission" date="2016-10" db="EMBL/GenBank/DDBJ databases">
        <authorList>
            <person name="de Groot N.N."/>
        </authorList>
    </citation>
    <scope>NUCLEOTIDE SEQUENCE [LARGE SCALE GENOMIC DNA]</scope>
    <source>
        <strain evidence="9 10">DSM 1283</strain>
    </source>
</reference>
<evidence type="ECO:0000256" key="4">
    <source>
        <dbReference type="ARBA" id="ARBA00022692"/>
    </source>
</evidence>
<evidence type="ECO:0000256" key="3">
    <source>
        <dbReference type="ARBA" id="ARBA00022475"/>
    </source>
</evidence>
<feature type="transmembrane region" description="Helical" evidence="7">
    <location>
        <begin position="79"/>
        <end position="99"/>
    </location>
</feature>
<feature type="transmembrane region" description="Helical" evidence="7">
    <location>
        <begin position="224"/>
        <end position="243"/>
    </location>
</feature>
<keyword evidence="4 7" id="KW-0812">Transmembrane</keyword>
<sequence length="335" mass="39104">MNKSKSFSERDYIFVVKAFALLSIVAAHVATVPQNSPPWTVLLGYILSSIGSIGVGVFFLLSGYLYFRTTKTFCQFFYSKIRTILIPWFFCGTFLFLYVVLRKGGLNLYNWFTTLTVFSHLYYLTVLMIFYLLFWKLRNNNCFLIFFSCLSIISITLTGQEILDIYPYINPLNWALYFILGLLIRKYDLLEKLALFCKKWLVMISCVYVIILIIYLSWGIYISYWKHAAIIAELFAIALVLGISSYCSGMKKTNWFVYLGKMSFSIYLLHTPFAGIITNLFNHFHLWYFTLFRPLIVILMTLLGIEIVRYLSKKIKVNKIADILLGVYKTDRSRT</sequence>
<comment type="subcellular location">
    <subcellularLocation>
        <location evidence="1">Cell membrane</location>
        <topology evidence="1">Multi-pass membrane protein</topology>
    </subcellularLocation>
</comment>
<evidence type="ECO:0000256" key="5">
    <source>
        <dbReference type="ARBA" id="ARBA00022989"/>
    </source>
</evidence>
<dbReference type="AlphaFoldDB" id="A0A1I5G3R7"/>
<dbReference type="OrthoDB" id="2088171at2"/>
<organism evidence="9 10">
    <name type="scientific">Anaerocolumna aminovalerica</name>
    <dbReference type="NCBI Taxonomy" id="1527"/>
    <lineage>
        <taxon>Bacteria</taxon>
        <taxon>Bacillati</taxon>
        <taxon>Bacillota</taxon>
        <taxon>Clostridia</taxon>
        <taxon>Lachnospirales</taxon>
        <taxon>Lachnospiraceae</taxon>
        <taxon>Anaerocolumna</taxon>
    </lineage>
</organism>
<dbReference type="GO" id="GO:0009246">
    <property type="term" value="P:enterobacterial common antigen biosynthetic process"/>
    <property type="evidence" value="ECO:0007669"/>
    <property type="project" value="TreeGrafter"/>
</dbReference>
<evidence type="ECO:0000313" key="10">
    <source>
        <dbReference type="Proteomes" id="UP000198806"/>
    </source>
</evidence>
<proteinExistence type="inferred from homology"/>
<dbReference type="GO" id="GO:0016413">
    <property type="term" value="F:O-acetyltransferase activity"/>
    <property type="evidence" value="ECO:0007669"/>
    <property type="project" value="TreeGrafter"/>
</dbReference>
<feature type="transmembrane region" description="Helical" evidence="7">
    <location>
        <begin position="255"/>
        <end position="281"/>
    </location>
</feature>
<dbReference type="EMBL" id="FOWD01000017">
    <property type="protein sequence ID" value="SFO30539.1"/>
    <property type="molecule type" value="Genomic_DNA"/>
</dbReference>
<evidence type="ECO:0000259" key="8">
    <source>
        <dbReference type="Pfam" id="PF01757"/>
    </source>
</evidence>
<feature type="transmembrane region" description="Helical" evidence="7">
    <location>
        <begin position="165"/>
        <end position="184"/>
    </location>
</feature>
<evidence type="ECO:0000256" key="7">
    <source>
        <dbReference type="SAM" id="Phobius"/>
    </source>
</evidence>
<feature type="transmembrane region" description="Helical" evidence="7">
    <location>
        <begin position="42"/>
        <end position="67"/>
    </location>
</feature>
<evidence type="ECO:0000256" key="2">
    <source>
        <dbReference type="ARBA" id="ARBA00007400"/>
    </source>
</evidence>
<dbReference type="Proteomes" id="UP000198806">
    <property type="component" value="Unassembled WGS sequence"/>
</dbReference>